<feature type="transmembrane region" description="Helical" evidence="6">
    <location>
        <begin position="392"/>
        <end position="411"/>
    </location>
</feature>
<organism evidence="8 9">
    <name type="scientific">Micromonospora taraxaci</name>
    <dbReference type="NCBI Taxonomy" id="1316803"/>
    <lineage>
        <taxon>Bacteria</taxon>
        <taxon>Bacillati</taxon>
        <taxon>Actinomycetota</taxon>
        <taxon>Actinomycetes</taxon>
        <taxon>Micromonosporales</taxon>
        <taxon>Micromonosporaceae</taxon>
        <taxon>Micromonospora</taxon>
    </lineage>
</organism>
<dbReference type="PANTHER" id="PTHR42718:SF9">
    <property type="entry name" value="MAJOR FACILITATOR SUPERFAMILY MULTIDRUG TRANSPORTER MFSC"/>
    <property type="match status" value="1"/>
</dbReference>
<comment type="subcellular location">
    <subcellularLocation>
        <location evidence="1">Cell membrane</location>
        <topology evidence="1">Multi-pass membrane protein</topology>
    </subcellularLocation>
</comment>
<feature type="transmembrane region" description="Helical" evidence="6">
    <location>
        <begin position="39"/>
        <end position="57"/>
    </location>
</feature>
<proteinExistence type="predicted"/>
<feature type="transmembrane region" description="Helical" evidence="6">
    <location>
        <begin position="291"/>
        <end position="313"/>
    </location>
</feature>
<dbReference type="PANTHER" id="PTHR42718">
    <property type="entry name" value="MAJOR FACILITATOR SUPERFAMILY MULTIDRUG TRANSPORTER MFSC"/>
    <property type="match status" value="1"/>
</dbReference>
<keyword evidence="9" id="KW-1185">Reference proteome</keyword>
<evidence type="ECO:0000259" key="7">
    <source>
        <dbReference type="PROSITE" id="PS50850"/>
    </source>
</evidence>
<evidence type="ECO:0000256" key="3">
    <source>
        <dbReference type="ARBA" id="ARBA00022692"/>
    </source>
</evidence>
<feature type="transmembrane region" description="Helical" evidence="6">
    <location>
        <begin position="462"/>
        <end position="482"/>
    </location>
</feature>
<dbReference type="PROSITE" id="PS50850">
    <property type="entry name" value="MFS"/>
    <property type="match status" value="1"/>
</dbReference>
<evidence type="ECO:0000256" key="2">
    <source>
        <dbReference type="ARBA" id="ARBA00022448"/>
    </source>
</evidence>
<dbReference type="SUPFAM" id="SSF103473">
    <property type="entry name" value="MFS general substrate transporter"/>
    <property type="match status" value="1"/>
</dbReference>
<protein>
    <submittedName>
        <fullName evidence="8">DHA2 family multidrug resistance protein-like MFS transporter</fullName>
    </submittedName>
</protein>
<feature type="transmembrane region" description="Helical" evidence="6">
    <location>
        <begin position="128"/>
        <end position="150"/>
    </location>
</feature>
<dbReference type="InterPro" id="IPR036259">
    <property type="entry name" value="MFS_trans_sf"/>
</dbReference>
<evidence type="ECO:0000256" key="4">
    <source>
        <dbReference type="ARBA" id="ARBA00022989"/>
    </source>
</evidence>
<evidence type="ECO:0000256" key="5">
    <source>
        <dbReference type="ARBA" id="ARBA00023136"/>
    </source>
</evidence>
<comment type="caution">
    <text evidence="8">The sequence shown here is derived from an EMBL/GenBank/DDBJ whole genome shotgun (WGS) entry which is preliminary data.</text>
</comment>
<dbReference type="Gene3D" id="1.20.1250.20">
    <property type="entry name" value="MFS general substrate transporter like domains"/>
    <property type="match status" value="1"/>
</dbReference>
<feature type="transmembrane region" description="Helical" evidence="6">
    <location>
        <begin position="69"/>
        <end position="87"/>
    </location>
</feature>
<dbReference type="EMBL" id="VIWZ01000002">
    <property type="protein sequence ID" value="TWG09852.1"/>
    <property type="molecule type" value="Genomic_DNA"/>
</dbReference>
<feature type="transmembrane region" description="Helical" evidence="6">
    <location>
        <begin position="351"/>
        <end position="372"/>
    </location>
</feature>
<feature type="transmembrane region" description="Helical" evidence="6">
    <location>
        <begin position="156"/>
        <end position="177"/>
    </location>
</feature>
<dbReference type="InterPro" id="IPR020846">
    <property type="entry name" value="MFS_dom"/>
</dbReference>
<feature type="transmembrane region" description="Helical" evidence="6">
    <location>
        <begin position="320"/>
        <end position="339"/>
    </location>
</feature>
<dbReference type="GO" id="GO:0022857">
    <property type="term" value="F:transmembrane transporter activity"/>
    <property type="evidence" value="ECO:0007669"/>
    <property type="project" value="InterPro"/>
</dbReference>
<dbReference type="Proteomes" id="UP000317685">
    <property type="component" value="Unassembled WGS sequence"/>
</dbReference>
<keyword evidence="3 6" id="KW-0812">Transmembrane</keyword>
<dbReference type="Pfam" id="PF07690">
    <property type="entry name" value="MFS_1"/>
    <property type="match status" value="1"/>
</dbReference>
<name>A0A561VE15_9ACTN</name>
<feature type="transmembrane region" description="Helical" evidence="6">
    <location>
        <begin position="257"/>
        <end position="279"/>
    </location>
</feature>
<evidence type="ECO:0000256" key="1">
    <source>
        <dbReference type="ARBA" id="ARBA00004651"/>
    </source>
</evidence>
<dbReference type="InterPro" id="IPR011701">
    <property type="entry name" value="MFS"/>
</dbReference>
<dbReference type="OrthoDB" id="9781469at2"/>
<accession>A0A561VE15</accession>
<keyword evidence="4 6" id="KW-1133">Transmembrane helix</keyword>
<evidence type="ECO:0000313" key="9">
    <source>
        <dbReference type="Proteomes" id="UP000317685"/>
    </source>
</evidence>
<dbReference type="CDD" id="cd17321">
    <property type="entry name" value="MFS_MMR_MDR_like"/>
    <property type="match status" value="1"/>
</dbReference>
<feature type="transmembrane region" description="Helical" evidence="6">
    <location>
        <begin position="213"/>
        <end position="236"/>
    </location>
</feature>
<keyword evidence="5 6" id="KW-0472">Membrane</keyword>
<dbReference type="Gene3D" id="1.20.1720.10">
    <property type="entry name" value="Multidrug resistance protein D"/>
    <property type="match status" value="1"/>
</dbReference>
<dbReference type="GO" id="GO:0005886">
    <property type="term" value="C:plasma membrane"/>
    <property type="evidence" value="ECO:0007669"/>
    <property type="project" value="UniProtKB-SubCell"/>
</dbReference>
<evidence type="ECO:0000256" key="6">
    <source>
        <dbReference type="SAM" id="Phobius"/>
    </source>
</evidence>
<feature type="domain" description="Major facilitator superfamily (MFS) profile" evidence="7">
    <location>
        <begin position="2"/>
        <end position="486"/>
    </location>
</feature>
<evidence type="ECO:0000313" key="8">
    <source>
        <dbReference type="EMBL" id="TWG09852.1"/>
    </source>
</evidence>
<feature type="transmembrane region" description="Helical" evidence="6">
    <location>
        <begin position="93"/>
        <end position="116"/>
    </location>
</feature>
<gene>
    <name evidence="8" type="ORF">FHU34_12302</name>
</gene>
<keyword evidence="2" id="KW-0813">Transport</keyword>
<dbReference type="AlphaFoldDB" id="A0A561VE15"/>
<sequence length="489" mass="49768">MTLIATCLGAMITFLQITATVSALTTIQRDLRIDPTTVIWIPSAYTLVVASMVLSAATLGNRYGRRRMFGAGVIAMIVGGAVVAGAPNAAWVIVGQLVAGLGGALILPNSLAILSATFTDPHRRTEVITAWSAASGVGLAVGPLIAGALLQHYQWHSVYLSTIVLGVVTLVVAAIGVAESRPSAARLDVPGLLLGTVAIAAAVYAMIQGGKDGYTSPVMVVAWVVAAVALVGFVLVELRTSAPMLDVRLFRSGSFSAVMVVAAVSLFGFTGVAILMVLFHERAQALSPLDTGWRMLALFGVYAAAAFGAGRLIRRTGFKAPLTAGLVLGALASFGLAAQGPTTPFGQRWPLLALFGAASALVVAPATAAALASVAPAQAGMASGAVNAARQVGSVIGSSLLGTLLTTTMLADLPDRLAAHQVGEPTRTAVQAAVAAGATGDQPLPDPVRSALAEALTSGVQAGLRINGIVFLVTAVLALTVIRNRPHEH</sequence>
<feature type="transmembrane region" description="Helical" evidence="6">
    <location>
        <begin position="189"/>
        <end position="207"/>
    </location>
</feature>
<reference evidence="8 9" key="1">
    <citation type="submission" date="2019-06" db="EMBL/GenBank/DDBJ databases">
        <title>Sequencing the genomes of 1000 actinobacteria strains.</title>
        <authorList>
            <person name="Klenk H.-P."/>
        </authorList>
    </citation>
    <scope>NUCLEOTIDE SEQUENCE [LARGE SCALE GENOMIC DNA]</scope>
    <source>
        <strain evidence="8 9">DSM 45885</strain>
    </source>
</reference>